<evidence type="ECO:0000313" key="1">
    <source>
        <dbReference type="EMBL" id="WOK09418.1"/>
    </source>
</evidence>
<dbReference type="RefSeq" id="WP_317492037.1">
    <property type="nucleotide sequence ID" value="NZ_CP136051.1"/>
</dbReference>
<organism evidence="1 2">
    <name type="scientific">Imperialibacter roseus</name>
    <dbReference type="NCBI Taxonomy" id="1324217"/>
    <lineage>
        <taxon>Bacteria</taxon>
        <taxon>Pseudomonadati</taxon>
        <taxon>Bacteroidota</taxon>
        <taxon>Cytophagia</taxon>
        <taxon>Cytophagales</taxon>
        <taxon>Flammeovirgaceae</taxon>
        <taxon>Imperialibacter</taxon>
    </lineage>
</organism>
<gene>
    <name evidence="1" type="ORF">RT717_12285</name>
</gene>
<name>A0ABZ0IWJ5_9BACT</name>
<reference evidence="1 2" key="1">
    <citation type="journal article" date="2023" name="Microbiol. Resour. Announc.">
        <title>Complete Genome Sequence of Imperialibacter roseus strain P4T.</title>
        <authorList>
            <person name="Tizabi D.R."/>
            <person name="Bachvaroff T."/>
            <person name="Hill R.T."/>
        </authorList>
    </citation>
    <scope>NUCLEOTIDE SEQUENCE [LARGE SCALE GENOMIC DNA]</scope>
    <source>
        <strain evidence="1 2">P4T</strain>
    </source>
</reference>
<protein>
    <submittedName>
        <fullName evidence="1">Uncharacterized protein</fullName>
    </submittedName>
</protein>
<sequence>MYIAINKATTLALGIWVSILAVSCDEKKSPSSSDESINARIQQMPPALQEGLKAHGGLQKWATYGTLNYTVASKNIPEDHLIDLNSRKVLITTDSTFTMGFDGQDVWVSPNLAAYPGSSATFYHNLVFYFFSLPFVVADPGVNYTALPDITFNGVAYSRISISFGDSVGESPDDQYILWFRKSDHLLGMINYSVTYFDAANASKFNAMVYDEWQTVNGLKIPKKWTSYKWENDSLGDKRGATLITDVSFQEGAPDATLFQKPETAEIDNKGN</sequence>
<dbReference type="EMBL" id="CP136051">
    <property type="protein sequence ID" value="WOK09418.1"/>
    <property type="molecule type" value="Genomic_DNA"/>
</dbReference>
<evidence type="ECO:0000313" key="2">
    <source>
        <dbReference type="Proteomes" id="UP001302349"/>
    </source>
</evidence>
<proteinExistence type="predicted"/>
<dbReference type="Proteomes" id="UP001302349">
    <property type="component" value="Chromosome"/>
</dbReference>
<accession>A0ABZ0IWJ5</accession>
<dbReference type="PROSITE" id="PS51257">
    <property type="entry name" value="PROKAR_LIPOPROTEIN"/>
    <property type="match status" value="1"/>
</dbReference>
<keyword evidence="2" id="KW-1185">Reference proteome</keyword>